<sequence>MFETMELKLELGYEQIWELVKQLPPVQQVQLKNDIEQISKKNTLNDWQKLLLNGPVMSDESFEEVKKTRKQLNKRWKMN</sequence>
<comment type="caution">
    <text evidence="1">The sequence shown here is derived from an EMBL/GenBank/DDBJ whole genome shotgun (WGS) entry which is preliminary data.</text>
</comment>
<dbReference type="AlphaFoldDB" id="A0A916YZ63"/>
<evidence type="ECO:0000313" key="2">
    <source>
        <dbReference type="Proteomes" id="UP000609064"/>
    </source>
</evidence>
<protein>
    <submittedName>
        <fullName evidence="1">Uncharacterized protein</fullName>
    </submittedName>
</protein>
<keyword evidence="2" id="KW-1185">Reference proteome</keyword>
<organism evidence="1 2">
    <name type="scientific">Emticicia aquatilis</name>
    <dbReference type="NCBI Taxonomy" id="1537369"/>
    <lineage>
        <taxon>Bacteria</taxon>
        <taxon>Pseudomonadati</taxon>
        <taxon>Bacteroidota</taxon>
        <taxon>Cytophagia</taxon>
        <taxon>Cytophagales</taxon>
        <taxon>Leadbetterellaceae</taxon>
        <taxon>Emticicia</taxon>
    </lineage>
</organism>
<dbReference type="Proteomes" id="UP000609064">
    <property type="component" value="Unassembled WGS sequence"/>
</dbReference>
<gene>
    <name evidence="1" type="ORF">GCM10011514_34590</name>
</gene>
<reference evidence="1" key="2">
    <citation type="submission" date="2020-09" db="EMBL/GenBank/DDBJ databases">
        <authorList>
            <person name="Sun Q."/>
            <person name="Zhou Y."/>
        </authorList>
    </citation>
    <scope>NUCLEOTIDE SEQUENCE</scope>
    <source>
        <strain evidence="1">CGMCC 1.15958</strain>
    </source>
</reference>
<evidence type="ECO:0000313" key="1">
    <source>
        <dbReference type="EMBL" id="GGD67587.1"/>
    </source>
</evidence>
<dbReference type="EMBL" id="BMKK01000007">
    <property type="protein sequence ID" value="GGD67587.1"/>
    <property type="molecule type" value="Genomic_DNA"/>
</dbReference>
<accession>A0A916YZ63</accession>
<reference evidence="1" key="1">
    <citation type="journal article" date="2014" name="Int. J. Syst. Evol. Microbiol.">
        <title>Complete genome sequence of Corynebacterium casei LMG S-19264T (=DSM 44701T), isolated from a smear-ripened cheese.</title>
        <authorList>
            <consortium name="US DOE Joint Genome Institute (JGI-PGF)"/>
            <person name="Walter F."/>
            <person name="Albersmeier A."/>
            <person name="Kalinowski J."/>
            <person name="Ruckert C."/>
        </authorList>
    </citation>
    <scope>NUCLEOTIDE SEQUENCE</scope>
    <source>
        <strain evidence="1">CGMCC 1.15958</strain>
    </source>
</reference>
<proteinExistence type="predicted"/>
<name>A0A916YZ63_9BACT</name>